<reference evidence="1 2" key="1">
    <citation type="submission" date="2012-07" db="EMBL/GenBank/DDBJ databases">
        <authorList>
            <person name="Durkin A.S."/>
            <person name="McCorrison J."/>
            <person name="Torralba M."/>
            <person name="Gillis M."/>
            <person name="Methe B."/>
            <person name="Sutton G."/>
            <person name="Nelson K.E."/>
        </authorList>
    </citation>
    <scope>NUCLEOTIDE SEQUENCE [LARGE SCALE GENOMIC DNA]</scope>
    <source>
        <strain evidence="1 2">OBRC8</strain>
    </source>
</reference>
<proteinExistence type="predicted"/>
<dbReference type="AlphaFoldDB" id="J6HNI1"/>
<dbReference type="EMBL" id="ALNK01000013">
    <property type="protein sequence ID" value="EJU23913.1"/>
    <property type="molecule type" value="Genomic_DNA"/>
</dbReference>
<organism evidence="1 2">
    <name type="scientific">Peptoanaerobacter stomatis</name>
    <dbReference type="NCBI Taxonomy" id="796937"/>
    <lineage>
        <taxon>Bacteria</taxon>
        <taxon>Bacillati</taxon>
        <taxon>Bacillota</taxon>
        <taxon>Clostridia</taxon>
        <taxon>Peptostreptococcales</taxon>
        <taxon>Filifactoraceae</taxon>
        <taxon>Peptoanaerobacter</taxon>
    </lineage>
</organism>
<sequence>MQHFEPFIACHGAGGYAQELKIVKYVRFDTGKAGFRRAQTVGFNGKGDVFCFDKPVVALCKLVLQHIPVFAADRVESVVLCRDIDRLFRFAPLRPLIDERELHRNGSVKVVEEVAPVLKNGGLVVCLCKLIVNIFKGDGL</sequence>
<accession>J6HNI1</accession>
<keyword evidence="2" id="KW-1185">Reference proteome</keyword>
<dbReference type="Proteomes" id="UP000005244">
    <property type="component" value="Unassembled WGS sequence"/>
</dbReference>
<protein>
    <submittedName>
        <fullName evidence="1">Uncharacterized protein</fullName>
    </submittedName>
</protein>
<evidence type="ECO:0000313" key="1">
    <source>
        <dbReference type="EMBL" id="EJU23913.1"/>
    </source>
</evidence>
<evidence type="ECO:0000313" key="2">
    <source>
        <dbReference type="Proteomes" id="UP000005244"/>
    </source>
</evidence>
<name>J6HNI1_9FIRM</name>
<comment type="caution">
    <text evidence="1">The sequence shown here is derived from an EMBL/GenBank/DDBJ whole genome shotgun (WGS) entry which is preliminary data.</text>
</comment>
<gene>
    <name evidence="1" type="ORF">HMPREF1143_1033</name>
</gene>